<dbReference type="Pfam" id="PF15880">
    <property type="entry name" value="NDUFV3"/>
    <property type="match status" value="1"/>
</dbReference>
<dbReference type="Proteomes" id="UP000494163">
    <property type="component" value="Chromosome 2R"/>
</dbReference>
<organism evidence="1 2">
    <name type="scientific">Drosophila busckii</name>
    <name type="common">Fruit fly</name>
    <dbReference type="NCBI Taxonomy" id="30019"/>
    <lineage>
        <taxon>Eukaryota</taxon>
        <taxon>Metazoa</taxon>
        <taxon>Ecdysozoa</taxon>
        <taxon>Arthropoda</taxon>
        <taxon>Hexapoda</taxon>
        <taxon>Insecta</taxon>
        <taxon>Pterygota</taxon>
        <taxon>Neoptera</taxon>
        <taxon>Endopterygota</taxon>
        <taxon>Diptera</taxon>
        <taxon>Brachycera</taxon>
        <taxon>Muscomorpha</taxon>
        <taxon>Ephydroidea</taxon>
        <taxon>Drosophilidae</taxon>
        <taxon>Drosophila</taxon>
    </lineage>
</organism>
<accession>A0A0M3QUP1</accession>
<dbReference type="AlphaFoldDB" id="A0A0M3QUP1"/>
<dbReference type="OrthoDB" id="6161911at2759"/>
<dbReference type="OMA" id="HRFSYYD"/>
<protein>
    <submittedName>
        <fullName evidence="1">CG12464</fullName>
    </submittedName>
</protein>
<dbReference type="EMBL" id="CP012524">
    <property type="protein sequence ID" value="ALC41009.1"/>
    <property type="molecule type" value="Genomic_DNA"/>
</dbReference>
<evidence type="ECO:0000313" key="2">
    <source>
        <dbReference type="Proteomes" id="UP000494163"/>
    </source>
</evidence>
<gene>
    <name evidence="1" type="ORF">Dbus_chr2Rg588</name>
</gene>
<proteinExistence type="predicted"/>
<dbReference type="InterPro" id="IPR026193">
    <property type="entry name" value="NDUFV3"/>
</dbReference>
<sequence>MKPLPCQRCSKCCKSNNTVKCDCEKTGVCNCGPDCQCPHCKKTPCPIGPKPRTAHDPPIGYDPKGLTTAAFKLPPFIKPFVIRPMEQGEVLGPDAGKDKCYKNPEMFSYHRFSYYDLKLAINAVRNKCHE</sequence>
<dbReference type="GO" id="GO:0045271">
    <property type="term" value="C:respiratory chain complex I"/>
    <property type="evidence" value="ECO:0007669"/>
    <property type="project" value="InterPro"/>
</dbReference>
<name>A0A0M3QUP1_DROBS</name>
<reference evidence="1 2" key="1">
    <citation type="submission" date="2015-08" db="EMBL/GenBank/DDBJ databases">
        <title>Ancestral chromatin configuration constrains chromatin evolution on differentiating sex chromosomes in Drosophila.</title>
        <authorList>
            <person name="Zhou Q."/>
            <person name="Bachtrog D."/>
        </authorList>
    </citation>
    <scope>NUCLEOTIDE SEQUENCE [LARGE SCALE GENOMIC DNA]</scope>
    <source>
        <tissue evidence="1">Whole larvae</tissue>
    </source>
</reference>
<keyword evidence="2" id="KW-1185">Reference proteome</keyword>
<evidence type="ECO:0000313" key="1">
    <source>
        <dbReference type="EMBL" id="ALC41009.1"/>
    </source>
</evidence>
<dbReference type="GO" id="GO:0005739">
    <property type="term" value="C:mitochondrion"/>
    <property type="evidence" value="ECO:0007669"/>
    <property type="project" value="InterPro"/>
</dbReference>